<dbReference type="InterPro" id="IPR018478">
    <property type="entry name" value="Sporu_reg_WhiA_N_dom"/>
</dbReference>
<evidence type="ECO:0000256" key="1">
    <source>
        <dbReference type="ARBA" id="ARBA00022618"/>
    </source>
</evidence>
<organism evidence="8 9">
    <name type="scientific">Thermincola ferriacetica</name>
    <dbReference type="NCBI Taxonomy" id="281456"/>
    <lineage>
        <taxon>Bacteria</taxon>
        <taxon>Bacillati</taxon>
        <taxon>Bacillota</taxon>
        <taxon>Clostridia</taxon>
        <taxon>Eubacteriales</taxon>
        <taxon>Thermincolaceae</taxon>
        <taxon>Thermincola</taxon>
    </lineage>
</organism>
<dbReference type="HAMAP" id="MF_01420">
    <property type="entry name" value="HTH_type_WhiA"/>
    <property type="match status" value="1"/>
</dbReference>
<dbReference type="SUPFAM" id="SSF55608">
    <property type="entry name" value="Homing endonucleases"/>
    <property type="match status" value="1"/>
</dbReference>
<evidence type="ECO:0000256" key="2">
    <source>
        <dbReference type="ARBA" id="ARBA00023125"/>
    </source>
</evidence>
<proteinExistence type="inferred from homology"/>
<dbReference type="PANTHER" id="PTHR37307">
    <property type="entry name" value="CELL DIVISION PROTEIN WHIA-RELATED"/>
    <property type="match status" value="1"/>
</dbReference>
<comment type="function">
    <text evidence="4">Involved in cell division and chromosome segregation.</text>
</comment>
<dbReference type="GO" id="GO:0043937">
    <property type="term" value="P:regulation of sporulation"/>
    <property type="evidence" value="ECO:0007669"/>
    <property type="project" value="InterPro"/>
</dbReference>
<dbReference type="NCBIfam" id="TIGR00647">
    <property type="entry name" value="DNA_bind_WhiA"/>
    <property type="match status" value="1"/>
</dbReference>
<evidence type="ECO:0000259" key="5">
    <source>
        <dbReference type="Pfam" id="PF02650"/>
    </source>
</evidence>
<dbReference type="InterPro" id="IPR027434">
    <property type="entry name" value="Homing_endonucl"/>
</dbReference>
<keyword evidence="2 4" id="KW-0238">DNA-binding</keyword>
<feature type="domain" description="WhiA LAGLIDADG-like" evidence="7">
    <location>
        <begin position="129"/>
        <end position="220"/>
    </location>
</feature>
<dbReference type="GO" id="GO:0003677">
    <property type="term" value="F:DNA binding"/>
    <property type="evidence" value="ECO:0007669"/>
    <property type="project" value="UniProtKB-UniRule"/>
</dbReference>
<dbReference type="Pfam" id="PF14527">
    <property type="entry name" value="LAGLIDADG_WhiA"/>
    <property type="match status" value="1"/>
</dbReference>
<dbReference type="EMBL" id="LGTE01000007">
    <property type="protein sequence ID" value="KNZ70016.1"/>
    <property type="molecule type" value="Genomic_DNA"/>
</dbReference>
<dbReference type="Pfam" id="PF02650">
    <property type="entry name" value="HTH_WhiA"/>
    <property type="match status" value="1"/>
</dbReference>
<gene>
    <name evidence="4" type="primary">whiA</name>
    <name evidence="8" type="ORF">Tfer_1399</name>
</gene>
<dbReference type="GO" id="GO:0051301">
    <property type="term" value="P:cell division"/>
    <property type="evidence" value="ECO:0007669"/>
    <property type="project" value="UniProtKB-UniRule"/>
</dbReference>
<evidence type="ECO:0000259" key="7">
    <source>
        <dbReference type="Pfam" id="PF14527"/>
    </source>
</evidence>
<evidence type="ECO:0000259" key="6">
    <source>
        <dbReference type="Pfam" id="PF10298"/>
    </source>
</evidence>
<reference evidence="9" key="1">
    <citation type="submission" date="2015-07" db="EMBL/GenBank/DDBJ databases">
        <title>Complete Genome of Thermincola ferriacetica strain Z-0001T.</title>
        <authorList>
            <person name="Lusk B."/>
            <person name="Badalamenti J.P."/>
            <person name="Parameswaran P."/>
            <person name="Bond D.R."/>
            <person name="Torres C.I."/>
        </authorList>
    </citation>
    <scope>NUCLEOTIDE SEQUENCE [LARGE SCALE GENOMIC DNA]</scope>
    <source>
        <strain evidence="9">Z-0001</strain>
    </source>
</reference>
<feature type="domain" description="Sporulation transcription regulator WhiA N-terminal" evidence="6">
    <location>
        <begin position="19"/>
        <end position="107"/>
    </location>
</feature>
<feature type="domain" description="Sporulation regulator WhiA C-terminal" evidence="5">
    <location>
        <begin position="223"/>
        <end position="306"/>
    </location>
</feature>
<dbReference type="InterPro" id="IPR023054">
    <property type="entry name" value="Sporulation_regulator_WhiA_C"/>
</dbReference>
<comment type="caution">
    <text evidence="8">The sequence shown here is derived from an EMBL/GenBank/DDBJ whole genome shotgun (WGS) entry which is preliminary data.</text>
</comment>
<keyword evidence="1 4" id="KW-0132">Cell division</keyword>
<accession>A0A0L6W3H8</accession>
<dbReference type="Pfam" id="PF10298">
    <property type="entry name" value="WhiA_N"/>
    <property type="match status" value="1"/>
</dbReference>
<evidence type="ECO:0000256" key="4">
    <source>
        <dbReference type="HAMAP-Rule" id="MF_01420"/>
    </source>
</evidence>
<dbReference type="AlphaFoldDB" id="A0A0L6W3H8"/>
<comment type="similarity">
    <text evidence="4">Belongs to the WhiA family.</text>
</comment>
<name>A0A0L6W3H8_9FIRM</name>
<dbReference type="InterPro" id="IPR039518">
    <property type="entry name" value="WhiA_LAGLIDADG_dom"/>
</dbReference>
<keyword evidence="3 4" id="KW-0131">Cell cycle</keyword>
<evidence type="ECO:0000313" key="9">
    <source>
        <dbReference type="Proteomes" id="UP000037175"/>
    </source>
</evidence>
<protein>
    <recommendedName>
        <fullName evidence="4">Probable cell division protein WhiA</fullName>
    </recommendedName>
</protein>
<dbReference type="PANTHER" id="PTHR37307:SF1">
    <property type="entry name" value="CELL DIVISION PROTEIN WHIA-RELATED"/>
    <property type="match status" value="1"/>
</dbReference>
<keyword evidence="9" id="KW-1185">Reference proteome</keyword>
<evidence type="ECO:0000313" key="8">
    <source>
        <dbReference type="EMBL" id="KNZ70016.1"/>
    </source>
</evidence>
<dbReference type="Gene3D" id="3.10.28.10">
    <property type="entry name" value="Homing endonucleases"/>
    <property type="match status" value="1"/>
</dbReference>
<dbReference type="InterPro" id="IPR003802">
    <property type="entry name" value="Sporulation_regulator_WhiA"/>
</dbReference>
<dbReference type="Proteomes" id="UP000037175">
    <property type="component" value="Unassembled WGS sequence"/>
</dbReference>
<dbReference type="PATRIC" id="fig|281456.6.peg.1488"/>
<dbReference type="RefSeq" id="WP_052217491.1">
    <property type="nucleotide sequence ID" value="NZ_LGTE01000007.1"/>
</dbReference>
<evidence type="ECO:0000256" key="3">
    <source>
        <dbReference type="ARBA" id="ARBA00023306"/>
    </source>
</evidence>
<sequence>MSFSTTTKNELARIKAVKRCCQLAELAAIIKLDGLIQISGNHKMSLHILSENAAVARKVFAYLKSVFGVQTEILVRKKQRLKKNNVYTVRVLSQQGAREVLREIGIIDSQGHFADKVKASLLTKDCCRRAFLRGVFLGGGSVNNPEGTYHLEILISDADFCDFVCAVLHSYHLPAKVSRRKNWFVIYLKGSDEIVKLLNLMGAHSALLNFENVRIYKDMRNQVNRLVNCETANLNKTVDAALHQLENIKVIDEYLGLGNLPPNLKQIAELRLKYPDSSLKELGEMLDPKVSKSGVNHRFRRLQRIAEDLKAGKKVNF</sequence>